<dbReference type="SUPFAM" id="SSF49723">
    <property type="entry name" value="Lipase/lipooxygenase domain (PLAT/LH2 domain)"/>
    <property type="match status" value="1"/>
</dbReference>
<keyword evidence="6" id="KW-0223">Dioxygenase</keyword>
<comment type="caution">
    <text evidence="9">Lacks conserved residue(s) required for the propagation of feature annotation.</text>
</comment>
<keyword evidence="5" id="KW-0479">Metal-binding</keyword>
<evidence type="ECO:0000256" key="1">
    <source>
        <dbReference type="ARBA" id="ARBA00004496"/>
    </source>
</evidence>
<gene>
    <name evidence="12" type="ORF">CVLEPA_LOCUS27615</name>
</gene>
<proteinExistence type="inferred from homology"/>
<dbReference type="Gene3D" id="3.10.450.60">
    <property type="match status" value="1"/>
</dbReference>
<dbReference type="SMART" id="SM00308">
    <property type="entry name" value="LH2"/>
    <property type="match status" value="1"/>
</dbReference>
<evidence type="ECO:0000256" key="2">
    <source>
        <dbReference type="ARBA" id="ARBA00005189"/>
    </source>
</evidence>
<evidence type="ECO:0000256" key="4">
    <source>
        <dbReference type="ARBA" id="ARBA00022490"/>
    </source>
</evidence>
<dbReference type="Proteomes" id="UP001642483">
    <property type="component" value="Unassembled WGS sequence"/>
</dbReference>
<evidence type="ECO:0000256" key="7">
    <source>
        <dbReference type="ARBA" id="ARBA00023002"/>
    </source>
</evidence>
<keyword evidence="4" id="KW-0963">Cytoplasm</keyword>
<evidence type="ECO:0000256" key="5">
    <source>
        <dbReference type="ARBA" id="ARBA00022723"/>
    </source>
</evidence>
<evidence type="ECO:0000256" key="6">
    <source>
        <dbReference type="ARBA" id="ARBA00022964"/>
    </source>
</evidence>
<evidence type="ECO:0000259" key="10">
    <source>
        <dbReference type="PROSITE" id="PS50095"/>
    </source>
</evidence>
<reference evidence="12 13" key="1">
    <citation type="submission" date="2024-02" db="EMBL/GenBank/DDBJ databases">
        <authorList>
            <person name="Daric V."/>
            <person name="Darras S."/>
        </authorList>
    </citation>
    <scope>NUCLEOTIDE SEQUENCE [LARGE SCALE GENOMIC DNA]</scope>
</reference>
<feature type="domain" description="Lipoxygenase" evidence="11">
    <location>
        <begin position="145"/>
        <end position="706"/>
    </location>
</feature>
<dbReference type="Gene3D" id="1.20.245.10">
    <property type="entry name" value="Lipoxygenase-1, Domain 5"/>
    <property type="match status" value="1"/>
</dbReference>
<protein>
    <submittedName>
        <fullName evidence="12">Uncharacterized protein</fullName>
    </submittedName>
</protein>
<dbReference type="PRINTS" id="PR00467">
    <property type="entry name" value="MAMLPOXGNASE"/>
</dbReference>
<dbReference type="SUPFAM" id="SSF48484">
    <property type="entry name" value="Lipoxigenase"/>
    <property type="match status" value="1"/>
</dbReference>
<name>A0ABP0GUA4_CLALP</name>
<dbReference type="InterPro" id="IPR001024">
    <property type="entry name" value="PLAT/LH2_dom"/>
</dbReference>
<dbReference type="InterPro" id="IPR000907">
    <property type="entry name" value="LipOase"/>
</dbReference>
<evidence type="ECO:0000313" key="13">
    <source>
        <dbReference type="Proteomes" id="UP001642483"/>
    </source>
</evidence>
<dbReference type="Gene3D" id="2.40.180.10">
    <property type="entry name" value="Catalase core domain"/>
    <property type="match status" value="1"/>
</dbReference>
<comment type="caution">
    <text evidence="12">The sequence shown here is derived from an EMBL/GenBank/DDBJ whole genome shotgun (WGS) entry which is preliminary data.</text>
</comment>
<accession>A0ABP0GUA4</accession>
<dbReference type="EMBL" id="CAWYQH010000141">
    <property type="protein sequence ID" value="CAK8694229.1"/>
    <property type="molecule type" value="Genomic_DNA"/>
</dbReference>
<comment type="pathway">
    <text evidence="2">Lipid metabolism.</text>
</comment>
<evidence type="ECO:0000256" key="9">
    <source>
        <dbReference type="PROSITE-ProRule" id="PRU00152"/>
    </source>
</evidence>
<dbReference type="InterPro" id="IPR036226">
    <property type="entry name" value="LipOase_C_sf"/>
</dbReference>
<dbReference type="PRINTS" id="PR00087">
    <property type="entry name" value="LIPOXYGENASE"/>
</dbReference>
<keyword evidence="8" id="KW-0443">Lipid metabolism</keyword>
<keyword evidence="7" id="KW-0560">Oxidoreductase</keyword>
<dbReference type="InterPro" id="IPR013819">
    <property type="entry name" value="LipOase_C"/>
</dbReference>
<dbReference type="Pfam" id="PF00305">
    <property type="entry name" value="Lipoxygenase"/>
    <property type="match status" value="1"/>
</dbReference>
<dbReference type="PROSITE" id="PS51393">
    <property type="entry name" value="LIPOXYGENASE_3"/>
    <property type="match status" value="1"/>
</dbReference>
<keyword evidence="13" id="KW-1185">Reference proteome</keyword>
<organism evidence="12 13">
    <name type="scientific">Clavelina lepadiformis</name>
    <name type="common">Light-bulb sea squirt</name>
    <name type="synonym">Ascidia lepadiformis</name>
    <dbReference type="NCBI Taxonomy" id="159417"/>
    <lineage>
        <taxon>Eukaryota</taxon>
        <taxon>Metazoa</taxon>
        <taxon>Chordata</taxon>
        <taxon>Tunicata</taxon>
        <taxon>Ascidiacea</taxon>
        <taxon>Aplousobranchia</taxon>
        <taxon>Clavelinidae</taxon>
        <taxon>Clavelina</taxon>
    </lineage>
</organism>
<evidence type="ECO:0000313" key="12">
    <source>
        <dbReference type="EMBL" id="CAK8694229.1"/>
    </source>
</evidence>
<sequence length="706" mass="80073">MDNLRSMTSNAMNHFLPSSHFKEGGTTTRVTYHVTVTTGCMKFAGTDSNVYIAMTGASGDRTSLTKLDNAFHNDFERGSVDKFKVKMEDIGKPVILTIKHEETGMFSDWYAASVSVQKTGEREVYRFPVNMWVSGMVQVAIGDAKLPQNEENPVLISFRKHELAKKQRHIQWRSQDSARALGLPGGIMANSFEELPRNLQLDEGMTKDFEDSKKLGKYNIFDRFQEVVDKWDNFAEVRNFFAHSKVQKLPEFQQNWERDEEFGRQMMNGCHPAVLKRCDQLPKNFPVTNRMVSSQMTRGHTLEQEIKNGNVYVIDLNILEGLSCGKNPFNHNAYFSCSPACLLYLNSKKNLVPIAIQLWQQPGVNNLVWTPDDSDCDWLLAKMYFRNAEANVQMIVEKIFHCHFVLEPFVVGLLRCLSQNHPVHKLLLPHLRYVCAANLAIRTSLLNPGGALDKLLSYGGGAQNQIIRSALKSFRYEHLNVRKVFTGNGTLNKNKLPGYHFRDDSLVLWDSLQKFVGKILGIYYKSDEDVKVDEEIQSYIKEIRNKGFWLNDNDDKGFPETMSSISNLVEFVTCIVFTASCRQAAVSNALFDIYVNVPNAPFSMSFPPPSGKGKTSHDTMMQCLPSKQLSCLQVSVCHALSRHHQDQVYLADYPGSLFCEDAAQHAIVNFRDEMTGISSSIRGRNERSMIPYDFLLPEKIPLASSL</sequence>
<comment type="similarity">
    <text evidence="3">Belongs to the lipoxygenase family.</text>
</comment>
<evidence type="ECO:0000256" key="8">
    <source>
        <dbReference type="ARBA" id="ARBA00023098"/>
    </source>
</evidence>
<dbReference type="PROSITE" id="PS50095">
    <property type="entry name" value="PLAT"/>
    <property type="match status" value="1"/>
</dbReference>
<dbReference type="InterPro" id="IPR036392">
    <property type="entry name" value="PLAT/LH2_dom_sf"/>
</dbReference>
<feature type="domain" description="PLAT" evidence="10">
    <location>
        <begin position="30"/>
        <end position="147"/>
    </location>
</feature>
<dbReference type="InterPro" id="IPR001885">
    <property type="entry name" value="LipOase_mml"/>
</dbReference>
<evidence type="ECO:0000256" key="3">
    <source>
        <dbReference type="ARBA" id="ARBA00009419"/>
    </source>
</evidence>
<dbReference type="Pfam" id="PF01477">
    <property type="entry name" value="PLAT"/>
    <property type="match status" value="1"/>
</dbReference>
<comment type="subcellular location">
    <subcellularLocation>
        <location evidence="1">Cytoplasm</location>
    </subcellularLocation>
</comment>
<dbReference type="PANTHER" id="PTHR11771">
    <property type="entry name" value="LIPOXYGENASE"/>
    <property type="match status" value="1"/>
</dbReference>
<evidence type="ECO:0000259" key="11">
    <source>
        <dbReference type="PROSITE" id="PS51393"/>
    </source>
</evidence>